<evidence type="ECO:0000256" key="2">
    <source>
        <dbReference type="ARBA" id="ARBA00022801"/>
    </source>
</evidence>
<dbReference type="SFLD" id="SFLDG01129">
    <property type="entry name" value="C1.5:_HAD__Beta-PGM__Phosphata"/>
    <property type="match status" value="1"/>
</dbReference>
<dbReference type="InterPro" id="IPR023214">
    <property type="entry name" value="HAD_sf"/>
</dbReference>
<evidence type="ECO:0000256" key="1">
    <source>
        <dbReference type="ARBA" id="ARBA00001946"/>
    </source>
</evidence>
<dbReference type="PRINTS" id="PR00413">
    <property type="entry name" value="HADHALOGNASE"/>
</dbReference>
<dbReference type="KEGG" id="lyk:FLP23_00715"/>
<dbReference type="GO" id="GO:0044281">
    <property type="term" value="P:small molecule metabolic process"/>
    <property type="evidence" value="ECO:0007669"/>
    <property type="project" value="UniProtKB-ARBA"/>
</dbReference>
<dbReference type="InterPro" id="IPR036412">
    <property type="entry name" value="HAD-like_sf"/>
</dbReference>
<reference evidence="4 5" key="1">
    <citation type="submission" date="2019-09" db="EMBL/GenBank/DDBJ databases">
        <title>Genome sequencing of strain KACC 19322.</title>
        <authorList>
            <person name="Heo J."/>
            <person name="Kim S.-J."/>
            <person name="Kim J.-S."/>
            <person name="Hong S.-B."/>
            <person name="Kwon S.-W."/>
        </authorList>
    </citation>
    <scope>NUCLEOTIDE SEQUENCE [LARGE SCALE GENOMIC DNA]</scope>
    <source>
        <strain evidence="4 5">KACC 19322</strain>
    </source>
</reference>
<keyword evidence="3" id="KW-0460">Magnesium</keyword>
<keyword evidence="5" id="KW-1185">Reference proteome</keyword>
<dbReference type="InterPro" id="IPR006439">
    <property type="entry name" value="HAD-SF_hydro_IA"/>
</dbReference>
<evidence type="ECO:0000313" key="4">
    <source>
        <dbReference type="EMBL" id="QEO08676.1"/>
    </source>
</evidence>
<name>A0A5C1Y4I5_9MICO</name>
<gene>
    <name evidence="4" type="ORF">FLP23_00715</name>
</gene>
<dbReference type="PANTHER" id="PTHR46470:SF4">
    <property type="entry name" value="5-AMINO-6-(5-PHOSPHO-D-RIBITYLAMINO)URACIL PHOSPHATASE YIGB"/>
    <property type="match status" value="1"/>
</dbReference>
<keyword evidence="2 4" id="KW-0378">Hydrolase</keyword>
<dbReference type="OrthoDB" id="9810501at2"/>
<protein>
    <submittedName>
        <fullName evidence="4">HAD family hydrolase</fullName>
    </submittedName>
</protein>
<proteinExistence type="predicted"/>
<dbReference type="GO" id="GO:0016787">
    <property type="term" value="F:hydrolase activity"/>
    <property type="evidence" value="ECO:0007669"/>
    <property type="project" value="UniProtKB-KW"/>
</dbReference>
<dbReference type="SUPFAM" id="SSF56784">
    <property type="entry name" value="HAD-like"/>
    <property type="match status" value="1"/>
</dbReference>
<sequence length="243" mass="26286">MQPVVRVVLFDLDDTLFAHRESVEAGIRAHRAAIGGALAEADAADEFARWHALEEHHYHRYLAGELDFRGQRRERARGFVAPYGIELDDEAAQAWFEGFLAQYERTWALHADVRDCLASLAPRRFGIITNGELGFQTAKIRGLGLDALIPLENVVASGEVGAAKPDARIFRIAAERFGVAPGEACYVGDRLHTDAIGAAAAGLRGVWLDRRGTASPEQLAEAAAAGVPVIRALSELPALLAGR</sequence>
<dbReference type="Gene3D" id="3.40.50.1000">
    <property type="entry name" value="HAD superfamily/HAD-like"/>
    <property type="match status" value="1"/>
</dbReference>
<evidence type="ECO:0000256" key="3">
    <source>
        <dbReference type="ARBA" id="ARBA00022842"/>
    </source>
</evidence>
<dbReference type="SFLD" id="SFLDS00003">
    <property type="entry name" value="Haloacid_Dehalogenase"/>
    <property type="match status" value="1"/>
</dbReference>
<dbReference type="EMBL" id="CP043504">
    <property type="protein sequence ID" value="QEO08676.1"/>
    <property type="molecule type" value="Genomic_DNA"/>
</dbReference>
<dbReference type="Pfam" id="PF00702">
    <property type="entry name" value="Hydrolase"/>
    <property type="match status" value="1"/>
</dbReference>
<dbReference type="NCBIfam" id="TIGR01549">
    <property type="entry name" value="HAD-SF-IA-v1"/>
    <property type="match status" value="1"/>
</dbReference>
<evidence type="ECO:0000313" key="5">
    <source>
        <dbReference type="Proteomes" id="UP000322159"/>
    </source>
</evidence>
<dbReference type="RefSeq" id="WP_149324109.1">
    <property type="nucleotide sequence ID" value="NZ_CP043504.1"/>
</dbReference>
<dbReference type="AlphaFoldDB" id="A0A5C1Y4I5"/>
<dbReference type="Gene3D" id="1.20.120.1600">
    <property type="match status" value="1"/>
</dbReference>
<comment type="cofactor">
    <cofactor evidence="1">
        <name>Mg(2+)</name>
        <dbReference type="ChEBI" id="CHEBI:18420"/>
    </cofactor>
</comment>
<dbReference type="InterPro" id="IPR051400">
    <property type="entry name" value="HAD-like_hydrolase"/>
</dbReference>
<dbReference type="Proteomes" id="UP000322159">
    <property type="component" value="Chromosome"/>
</dbReference>
<organism evidence="4 5">
    <name type="scientific">Protaetiibacter larvae</name>
    <dbReference type="NCBI Taxonomy" id="2592654"/>
    <lineage>
        <taxon>Bacteria</taxon>
        <taxon>Bacillati</taxon>
        <taxon>Actinomycetota</taxon>
        <taxon>Actinomycetes</taxon>
        <taxon>Micrococcales</taxon>
        <taxon>Microbacteriaceae</taxon>
        <taxon>Protaetiibacter</taxon>
    </lineage>
</organism>
<dbReference type="PANTHER" id="PTHR46470">
    <property type="entry name" value="N-ACYLNEURAMINATE-9-PHOSPHATASE"/>
    <property type="match status" value="1"/>
</dbReference>
<accession>A0A5C1Y4I5</accession>